<accession>A0A8J6UKL6</accession>
<dbReference type="Pfam" id="PF05016">
    <property type="entry name" value="ParE_toxin"/>
    <property type="match status" value="1"/>
</dbReference>
<dbReference type="InterPro" id="IPR035093">
    <property type="entry name" value="RelE/ParE_toxin_dom_sf"/>
</dbReference>
<dbReference type="RefSeq" id="WP_191153889.1">
    <property type="nucleotide sequence ID" value="NZ_JACWUN010000002.1"/>
</dbReference>
<evidence type="ECO:0000313" key="4">
    <source>
        <dbReference type="Proteomes" id="UP000632828"/>
    </source>
</evidence>
<organism evidence="3 4">
    <name type="scientific">Pelovirga terrestris</name>
    <dbReference type="NCBI Taxonomy" id="2771352"/>
    <lineage>
        <taxon>Bacteria</taxon>
        <taxon>Pseudomonadati</taxon>
        <taxon>Thermodesulfobacteriota</taxon>
        <taxon>Desulfuromonadia</taxon>
        <taxon>Geobacterales</taxon>
        <taxon>Geobacteraceae</taxon>
        <taxon>Pelovirga</taxon>
    </lineage>
</organism>
<evidence type="ECO:0000256" key="1">
    <source>
        <dbReference type="ARBA" id="ARBA00006226"/>
    </source>
</evidence>
<dbReference type="NCBIfam" id="TIGR02385">
    <property type="entry name" value="RelE_StbE"/>
    <property type="match status" value="1"/>
</dbReference>
<dbReference type="Gene3D" id="3.30.2310.20">
    <property type="entry name" value="RelE-like"/>
    <property type="match status" value="1"/>
</dbReference>
<dbReference type="SUPFAM" id="SSF143011">
    <property type="entry name" value="RelE-like"/>
    <property type="match status" value="1"/>
</dbReference>
<comment type="similarity">
    <text evidence="1">Belongs to the RelE toxin family.</text>
</comment>
<dbReference type="EMBL" id="JACWUN010000002">
    <property type="protein sequence ID" value="MBD1399617.1"/>
    <property type="molecule type" value="Genomic_DNA"/>
</dbReference>
<reference evidence="3" key="1">
    <citation type="submission" date="2020-09" db="EMBL/GenBank/DDBJ databases">
        <title>Pelobacter alkaliphilus sp. nov., a novel anaerobic arsenate-reducing bacterium from terrestrial mud volcano.</title>
        <authorList>
            <person name="Khomyakova M.A."/>
            <person name="Merkel A.Y."/>
            <person name="Slobodkin A.I."/>
        </authorList>
    </citation>
    <scope>NUCLEOTIDE SEQUENCE</scope>
    <source>
        <strain evidence="3">M08fum</strain>
    </source>
</reference>
<dbReference type="Proteomes" id="UP000632828">
    <property type="component" value="Unassembled WGS sequence"/>
</dbReference>
<dbReference type="PANTHER" id="PTHR35601:SF1">
    <property type="entry name" value="TOXIN RELE"/>
    <property type="match status" value="1"/>
</dbReference>
<comment type="caution">
    <text evidence="3">The sequence shown here is derived from an EMBL/GenBank/DDBJ whole genome shotgun (WGS) entry which is preliminary data.</text>
</comment>
<keyword evidence="2" id="KW-1277">Toxin-antitoxin system</keyword>
<dbReference type="InterPro" id="IPR007712">
    <property type="entry name" value="RelE/ParE_toxin"/>
</dbReference>
<name>A0A8J6UKL6_9BACT</name>
<proteinExistence type="inferred from homology"/>
<protein>
    <submittedName>
        <fullName evidence="3">Type II toxin-antitoxin system RelE/ParE family toxin</fullName>
    </submittedName>
</protein>
<gene>
    <name evidence="3" type="ORF">ICT70_02935</name>
</gene>
<keyword evidence="4" id="KW-1185">Reference proteome</keyword>
<evidence type="ECO:0000313" key="3">
    <source>
        <dbReference type="EMBL" id="MBD1399617.1"/>
    </source>
</evidence>
<dbReference type="AlphaFoldDB" id="A0A8J6UKL6"/>
<evidence type="ECO:0000256" key="2">
    <source>
        <dbReference type="ARBA" id="ARBA00022649"/>
    </source>
</evidence>
<dbReference type="PANTHER" id="PTHR35601">
    <property type="entry name" value="TOXIN RELE"/>
    <property type="match status" value="1"/>
</dbReference>
<sequence>MRYSVQIKKSALKEIQSLPKAERIRVIESIDRLVDTPHIGKALKGDLSGLRRIRAGNYRVVYEINDNQLVILVLRAAHRKDSYRK</sequence>